<keyword evidence="2" id="KW-0813">Transport</keyword>
<gene>
    <name evidence="9" type="ORF">SteCoe_2827</name>
</gene>
<feature type="transmembrane region" description="Helical" evidence="7">
    <location>
        <begin position="115"/>
        <end position="141"/>
    </location>
</feature>
<feature type="transmembrane region" description="Helical" evidence="7">
    <location>
        <begin position="298"/>
        <end position="322"/>
    </location>
</feature>
<evidence type="ECO:0000256" key="3">
    <source>
        <dbReference type="ARBA" id="ARBA00022692"/>
    </source>
</evidence>
<comment type="caution">
    <text evidence="9">The sequence shown here is derived from an EMBL/GenBank/DDBJ whole genome shotgun (WGS) entry which is preliminary data.</text>
</comment>
<evidence type="ECO:0000256" key="4">
    <source>
        <dbReference type="ARBA" id="ARBA00022989"/>
    </source>
</evidence>
<dbReference type="CDD" id="cd17328">
    <property type="entry name" value="MFS_spinster_like"/>
    <property type="match status" value="1"/>
</dbReference>
<organism evidence="9 10">
    <name type="scientific">Stentor coeruleus</name>
    <dbReference type="NCBI Taxonomy" id="5963"/>
    <lineage>
        <taxon>Eukaryota</taxon>
        <taxon>Sar</taxon>
        <taxon>Alveolata</taxon>
        <taxon>Ciliophora</taxon>
        <taxon>Postciliodesmatophora</taxon>
        <taxon>Heterotrichea</taxon>
        <taxon>Heterotrichida</taxon>
        <taxon>Stentoridae</taxon>
        <taxon>Stentor</taxon>
    </lineage>
</organism>
<keyword evidence="10" id="KW-1185">Reference proteome</keyword>
<dbReference type="GO" id="GO:0022857">
    <property type="term" value="F:transmembrane transporter activity"/>
    <property type="evidence" value="ECO:0007669"/>
    <property type="project" value="InterPro"/>
</dbReference>
<dbReference type="Gene3D" id="1.20.1250.20">
    <property type="entry name" value="MFS general substrate transporter like domains"/>
    <property type="match status" value="1"/>
</dbReference>
<evidence type="ECO:0000256" key="2">
    <source>
        <dbReference type="ARBA" id="ARBA00022448"/>
    </source>
</evidence>
<feature type="transmembrane region" description="Helical" evidence="7">
    <location>
        <begin position="89"/>
        <end position="108"/>
    </location>
</feature>
<proteinExistence type="inferred from homology"/>
<feature type="transmembrane region" description="Helical" evidence="7">
    <location>
        <begin position="410"/>
        <end position="433"/>
    </location>
</feature>
<feature type="transmembrane region" description="Helical" evidence="7">
    <location>
        <begin position="445"/>
        <end position="466"/>
    </location>
</feature>
<dbReference type="AlphaFoldDB" id="A0A1R2CYH3"/>
<dbReference type="InterPro" id="IPR011701">
    <property type="entry name" value="MFS"/>
</dbReference>
<dbReference type="OrthoDB" id="66581at2759"/>
<keyword evidence="5 7" id="KW-0472">Membrane</keyword>
<dbReference type="SUPFAM" id="SSF103473">
    <property type="entry name" value="MFS general substrate transporter"/>
    <property type="match status" value="1"/>
</dbReference>
<feature type="domain" description="Major facilitator superfamily (MFS) profile" evidence="8">
    <location>
        <begin position="15"/>
        <end position="467"/>
    </location>
</feature>
<keyword evidence="4 7" id="KW-1133">Transmembrane helix</keyword>
<dbReference type="EMBL" id="MPUH01000032">
    <property type="protein sequence ID" value="OMJ94057.1"/>
    <property type="molecule type" value="Genomic_DNA"/>
</dbReference>
<dbReference type="PANTHER" id="PTHR23505:SF79">
    <property type="entry name" value="PROTEIN SPINSTER"/>
    <property type="match status" value="1"/>
</dbReference>
<dbReference type="InterPro" id="IPR020846">
    <property type="entry name" value="MFS_dom"/>
</dbReference>
<reference evidence="9 10" key="1">
    <citation type="submission" date="2016-11" db="EMBL/GenBank/DDBJ databases">
        <title>The macronuclear genome of Stentor coeruleus: a giant cell with tiny introns.</title>
        <authorList>
            <person name="Slabodnick M."/>
            <person name="Ruby J.G."/>
            <person name="Reiff S.B."/>
            <person name="Swart E.C."/>
            <person name="Gosai S."/>
            <person name="Prabakaran S."/>
            <person name="Witkowska E."/>
            <person name="Larue G.E."/>
            <person name="Fisher S."/>
            <person name="Freeman R.M."/>
            <person name="Gunawardena J."/>
            <person name="Chu W."/>
            <person name="Stover N.A."/>
            <person name="Gregory B.D."/>
            <person name="Nowacki M."/>
            <person name="Derisi J."/>
            <person name="Roy S.W."/>
            <person name="Marshall W.F."/>
            <person name="Sood P."/>
        </authorList>
    </citation>
    <scope>NUCLEOTIDE SEQUENCE [LARGE SCALE GENOMIC DNA]</scope>
    <source>
        <strain evidence="9">WM001</strain>
    </source>
</reference>
<evidence type="ECO:0000256" key="7">
    <source>
        <dbReference type="SAM" id="Phobius"/>
    </source>
</evidence>
<feature type="transmembrane region" description="Helical" evidence="7">
    <location>
        <begin position="147"/>
        <end position="164"/>
    </location>
</feature>
<evidence type="ECO:0000256" key="6">
    <source>
        <dbReference type="ARBA" id="ARBA00024338"/>
    </source>
</evidence>
<evidence type="ECO:0000313" key="10">
    <source>
        <dbReference type="Proteomes" id="UP000187209"/>
    </source>
</evidence>
<comment type="subcellular location">
    <subcellularLocation>
        <location evidence="1">Membrane</location>
        <topology evidence="1">Multi-pass membrane protein</topology>
    </subcellularLocation>
</comment>
<evidence type="ECO:0000256" key="5">
    <source>
        <dbReference type="ARBA" id="ARBA00023136"/>
    </source>
</evidence>
<feature type="transmembrane region" description="Helical" evidence="7">
    <location>
        <begin position="372"/>
        <end position="389"/>
    </location>
</feature>
<feature type="transmembrane region" description="Helical" evidence="7">
    <location>
        <begin position="206"/>
        <end position="226"/>
    </location>
</feature>
<dbReference type="Proteomes" id="UP000187209">
    <property type="component" value="Unassembled WGS sequence"/>
</dbReference>
<evidence type="ECO:0000256" key="1">
    <source>
        <dbReference type="ARBA" id="ARBA00004141"/>
    </source>
</evidence>
<dbReference type="PROSITE" id="PS50850">
    <property type="entry name" value="MFS"/>
    <property type="match status" value="1"/>
</dbReference>
<feature type="transmembrane region" description="Helical" evidence="7">
    <location>
        <begin position="7"/>
        <end position="28"/>
    </location>
</feature>
<evidence type="ECO:0000313" key="9">
    <source>
        <dbReference type="EMBL" id="OMJ94057.1"/>
    </source>
</evidence>
<name>A0A1R2CYH3_9CILI</name>
<feature type="transmembrane region" description="Helical" evidence="7">
    <location>
        <begin position="176"/>
        <end position="194"/>
    </location>
</feature>
<feature type="transmembrane region" description="Helical" evidence="7">
    <location>
        <begin position="258"/>
        <end position="278"/>
    </location>
</feature>
<keyword evidence="3 7" id="KW-0812">Transmembrane</keyword>
<protein>
    <recommendedName>
        <fullName evidence="8">Major facilitator superfamily (MFS) profile domain-containing protein</fullName>
    </recommendedName>
</protein>
<accession>A0A1R2CYH3</accession>
<dbReference type="InterPro" id="IPR044770">
    <property type="entry name" value="MFS_spinster-like"/>
</dbReference>
<sequence>MGKWHEVVNISKISLLIFLTLINFIIFLDRGVLASVLTTLGNPMENNVKNSTISIDAVNSTTNETSYSNSTTTEQTHPGLGLSEIEQGAIGSIFMLGFMVAGPFFAYYSQVVHPLFLIALGLSIWGISCLATGLSTLFWQICVARGFSGIGEASFVCLAPPFILDNAPKKRKTIWIAVYYSAIALGYAIGYIFGNAINNSFGGWYWPFYFESIFVIPFILLAFFSHKDPKMIATRKHKDTEQIIPLSQQFKELAVNPVFVFITLGFTSFVFTLGALSYWAPTLIEKIYNTSTSTANNIIGGITLFSGIFGTLLGSALLDFIVKRKAHVHGLSEKKKEKIIRHTYIEYANMILTFTTLVGCICALAGTIIGEFWFFISGVAVGEFCIFLSKGPVAMALMNSVPDDLRGQANAVAIFFMHLLGDFPSPYVVGWIFELYSYESGAFLTYSWLLWSVIFWGIAWNISVSFI</sequence>
<dbReference type="GO" id="GO:0016020">
    <property type="term" value="C:membrane"/>
    <property type="evidence" value="ECO:0007669"/>
    <property type="project" value="UniProtKB-SubCell"/>
</dbReference>
<evidence type="ECO:0000259" key="8">
    <source>
        <dbReference type="PROSITE" id="PS50850"/>
    </source>
</evidence>
<dbReference type="InterPro" id="IPR036259">
    <property type="entry name" value="MFS_trans_sf"/>
</dbReference>
<dbReference type="Pfam" id="PF07690">
    <property type="entry name" value="MFS_1"/>
    <property type="match status" value="1"/>
</dbReference>
<feature type="transmembrane region" description="Helical" evidence="7">
    <location>
        <begin position="343"/>
        <end position="366"/>
    </location>
</feature>
<comment type="similarity">
    <text evidence="6">Belongs to the major facilitator superfamily. Spinster (TC 2.A.1.49) family.</text>
</comment>
<dbReference type="PANTHER" id="PTHR23505">
    <property type="entry name" value="SPINSTER"/>
    <property type="match status" value="1"/>
</dbReference>